<dbReference type="EMBL" id="HBIA01001557">
    <property type="protein sequence ID" value="CAE0229053.1"/>
    <property type="molecule type" value="Transcribed_RNA"/>
</dbReference>
<gene>
    <name evidence="1" type="ORF">SRAS04492_LOCUS837</name>
</gene>
<organism evidence="1">
    <name type="scientific">Strombidium rassoulzadegani</name>
    <dbReference type="NCBI Taxonomy" id="1082188"/>
    <lineage>
        <taxon>Eukaryota</taxon>
        <taxon>Sar</taxon>
        <taxon>Alveolata</taxon>
        <taxon>Ciliophora</taxon>
        <taxon>Intramacronucleata</taxon>
        <taxon>Spirotrichea</taxon>
        <taxon>Oligotrichia</taxon>
        <taxon>Strombidiidae</taxon>
        <taxon>Strombidium</taxon>
    </lineage>
</organism>
<reference evidence="1" key="1">
    <citation type="submission" date="2021-01" db="EMBL/GenBank/DDBJ databases">
        <authorList>
            <person name="Corre E."/>
            <person name="Pelletier E."/>
            <person name="Niang G."/>
            <person name="Scheremetjew M."/>
            <person name="Finn R."/>
            <person name="Kale V."/>
            <person name="Holt S."/>
            <person name="Cochrane G."/>
            <person name="Meng A."/>
            <person name="Brown T."/>
            <person name="Cohen L."/>
        </authorList>
    </citation>
    <scope>NUCLEOTIDE SEQUENCE</scope>
    <source>
        <strain evidence="1">Ras09</strain>
    </source>
</reference>
<sequence length="261" mass="29071">MEVGMLKLIYLVRGAPVLLVSLGGDHAVKLLLEEGVQVVREGGLGLEGLVIELEQVDFLSELEQAANHLGLHAHLRVARVLYQTGAHPHHLLQGVLREAPAGLQARYLQQLQRHARLRSEPLSLHLLQLKQARFRKRHQGIKHSGEQRVLKVLGVQSSQSLQLLSRALPVAQLLHHQAAPCEPGLRITLRGASRDVNDRLVPLLDYDLAQMGEERDQVQTLGLATQPGLLHALQRVQPVDLVHLVHECDYLHLLVQWAHGL</sequence>
<dbReference type="AlphaFoldDB" id="A0A7S3FRN3"/>
<accession>A0A7S3FRN3</accession>
<proteinExistence type="predicted"/>
<evidence type="ECO:0000313" key="1">
    <source>
        <dbReference type="EMBL" id="CAE0229053.1"/>
    </source>
</evidence>
<protein>
    <submittedName>
        <fullName evidence="1">Uncharacterized protein</fullName>
    </submittedName>
</protein>
<name>A0A7S3FRN3_9SPIT</name>